<dbReference type="InterPro" id="IPR024571">
    <property type="entry name" value="ERAP1-like_C_dom"/>
</dbReference>
<name>A0A6S7K0P5_PARCT</name>
<dbReference type="Proteomes" id="UP001152795">
    <property type="component" value="Unassembled WGS sequence"/>
</dbReference>
<dbReference type="GO" id="GO:0006508">
    <property type="term" value="P:proteolysis"/>
    <property type="evidence" value="ECO:0007669"/>
    <property type="project" value="TreeGrafter"/>
</dbReference>
<dbReference type="PANTHER" id="PTHR11533">
    <property type="entry name" value="PROTEASE M1 ZINC METALLOPROTEASE"/>
    <property type="match status" value="1"/>
</dbReference>
<sequence>MRTMILNAACSFGHEKSIVKAKKLFTEYLNSGSELDVDLRKVIYYHGIANTGIKEWQKLFEIHQYSTVASERRQLLHGLSASKEPTILLKLLNFSIDESKIRSQNTVTVINSVAQNPIGQSLAWKFLTQNWKVFYERYSKTSFQLARLISSTTSMMNTKNELQKVKDFFHGRDKGSGTKAVDISIERIVANINWMERSPQQIKRYLDGYEYKT</sequence>
<dbReference type="GO" id="GO:0008270">
    <property type="term" value="F:zinc ion binding"/>
    <property type="evidence" value="ECO:0007669"/>
    <property type="project" value="TreeGrafter"/>
</dbReference>
<comment type="similarity">
    <text evidence="1">Belongs to the peptidase M1 family.</text>
</comment>
<dbReference type="GO" id="GO:0016020">
    <property type="term" value="C:membrane"/>
    <property type="evidence" value="ECO:0007669"/>
    <property type="project" value="TreeGrafter"/>
</dbReference>
<reference evidence="2" key="1">
    <citation type="submission" date="2020-04" db="EMBL/GenBank/DDBJ databases">
        <authorList>
            <person name="Alioto T."/>
            <person name="Alioto T."/>
            <person name="Gomez Garrido J."/>
        </authorList>
    </citation>
    <scope>NUCLEOTIDE SEQUENCE</scope>
    <source>
        <strain evidence="2">A484AB</strain>
    </source>
</reference>
<dbReference type="AlphaFoldDB" id="A0A6S7K0P5"/>
<comment type="caution">
    <text evidence="2">The sequence shown here is derived from an EMBL/GenBank/DDBJ whole genome shotgun (WGS) entry which is preliminary data.</text>
</comment>
<dbReference type="OrthoDB" id="6018855at2759"/>
<dbReference type="GO" id="GO:0043171">
    <property type="term" value="P:peptide catabolic process"/>
    <property type="evidence" value="ECO:0007669"/>
    <property type="project" value="TreeGrafter"/>
</dbReference>
<dbReference type="EMBL" id="CACRXK020022569">
    <property type="protein sequence ID" value="CAB4036941.1"/>
    <property type="molecule type" value="Genomic_DNA"/>
</dbReference>
<dbReference type="Pfam" id="PF11838">
    <property type="entry name" value="ERAP1_C"/>
    <property type="match status" value="1"/>
</dbReference>
<dbReference type="GO" id="GO:0005737">
    <property type="term" value="C:cytoplasm"/>
    <property type="evidence" value="ECO:0007669"/>
    <property type="project" value="TreeGrafter"/>
</dbReference>
<proteinExistence type="inferred from homology"/>
<protein>
    <submittedName>
        <fullName evidence="2">Glutamyl aminopeptidase-like isoform X1</fullName>
    </submittedName>
</protein>
<dbReference type="GO" id="GO:0005615">
    <property type="term" value="C:extracellular space"/>
    <property type="evidence" value="ECO:0007669"/>
    <property type="project" value="TreeGrafter"/>
</dbReference>
<keyword evidence="3" id="KW-1185">Reference proteome</keyword>
<dbReference type="InterPro" id="IPR050344">
    <property type="entry name" value="Peptidase_M1_aminopeptidases"/>
</dbReference>
<keyword evidence="2" id="KW-0031">Aminopeptidase</keyword>
<evidence type="ECO:0000313" key="2">
    <source>
        <dbReference type="EMBL" id="CAB4036941.1"/>
    </source>
</evidence>
<gene>
    <name evidence="2" type="ORF">PACLA_8A060632</name>
</gene>
<dbReference type="Gene3D" id="1.25.50.20">
    <property type="match status" value="1"/>
</dbReference>
<evidence type="ECO:0000256" key="1">
    <source>
        <dbReference type="ARBA" id="ARBA00010136"/>
    </source>
</evidence>
<dbReference type="GO" id="GO:0042277">
    <property type="term" value="F:peptide binding"/>
    <property type="evidence" value="ECO:0007669"/>
    <property type="project" value="TreeGrafter"/>
</dbReference>
<keyword evidence="2" id="KW-0378">Hydrolase</keyword>
<evidence type="ECO:0000313" key="3">
    <source>
        <dbReference type="Proteomes" id="UP001152795"/>
    </source>
</evidence>
<keyword evidence="2" id="KW-0645">Protease</keyword>
<organism evidence="2 3">
    <name type="scientific">Paramuricea clavata</name>
    <name type="common">Red gorgonian</name>
    <name type="synonym">Violescent sea-whip</name>
    <dbReference type="NCBI Taxonomy" id="317549"/>
    <lineage>
        <taxon>Eukaryota</taxon>
        <taxon>Metazoa</taxon>
        <taxon>Cnidaria</taxon>
        <taxon>Anthozoa</taxon>
        <taxon>Octocorallia</taxon>
        <taxon>Malacalcyonacea</taxon>
        <taxon>Plexauridae</taxon>
        <taxon>Paramuricea</taxon>
    </lineage>
</organism>
<accession>A0A6S7K0P5</accession>
<dbReference type="GO" id="GO:0070006">
    <property type="term" value="F:metalloaminopeptidase activity"/>
    <property type="evidence" value="ECO:0007669"/>
    <property type="project" value="TreeGrafter"/>
</dbReference>
<dbReference type="PANTHER" id="PTHR11533:SF299">
    <property type="entry name" value="AMINOPEPTIDASE"/>
    <property type="match status" value="1"/>
</dbReference>